<protein>
    <submittedName>
        <fullName evidence="2">Uncharacterized protein</fullName>
    </submittedName>
</protein>
<gene>
    <name evidence="2" type="ORF">MCOR_42895</name>
</gene>
<evidence type="ECO:0000313" key="2">
    <source>
        <dbReference type="EMBL" id="CAC5409638.1"/>
    </source>
</evidence>
<evidence type="ECO:0000313" key="3">
    <source>
        <dbReference type="Proteomes" id="UP000507470"/>
    </source>
</evidence>
<keyword evidence="1" id="KW-0732">Signal</keyword>
<feature type="signal peptide" evidence="1">
    <location>
        <begin position="1"/>
        <end position="20"/>
    </location>
</feature>
<dbReference type="OrthoDB" id="6080033at2759"/>
<proteinExistence type="predicted"/>
<feature type="chain" id="PRO_5026723019" evidence="1">
    <location>
        <begin position="21"/>
        <end position="610"/>
    </location>
</feature>
<dbReference type="EMBL" id="CACVKT020007645">
    <property type="protein sequence ID" value="CAC5409638.1"/>
    <property type="molecule type" value="Genomic_DNA"/>
</dbReference>
<accession>A0A6J8DM23</accession>
<evidence type="ECO:0000256" key="1">
    <source>
        <dbReference type="SAM" id="SignalP"/>
    </source>
</evidence>
<keyword evidence="3" id="KW-1185">Reference proteome</keyword>
<organism evidence="2 3">
    <name type="scientific">Mytilus coruscus</name>
    <name type="common">Sea mussel</name>
    <dbReference type="NCBI Taxonomy" id="42192"/>
    <lineage>
        <taxon>Eukaryota</taxon>
        <taxon>Metazoa</taxon>
        <taxon>Spiralia</taxon>
        <taxon>Lophotrochozoa</taxon>
        <taxon>Mollusca</taxon>
        <taxon>Bivalvia</taxon>
        <taxon>Autobranchia</taxon>
        <taxon>Pteriomorphia</taxon>
        <taxon>Mytilida</taxon>
        <taxon>Mytiloidea</taxon>
        <taxon>Mytilidae</taxon>
        <taxon>Mytilinae</taxon>
        <taxon>Mytilus</taxon>
    </lineage>
</organism>
<dbReference type="AlphaFoldDB" id="A0A6J8DM23"/>
<name>A0A6J8DM23_MYTCO</name>
<sequence length="610" mass="69880">MYLTAVRALVFLQHSLMLHGESLFPLEVENYVMDKFTINRDSSTGYGSINFKTDDSFKIYFCLRAETIVNLNNVRFSNDGGSDTIEFGIDGIRLGILTSPDESNYGKGWNNFLQSGPIGPNLNLSSGRHFLSISVNKTDFYGVELDQLEIKTLDPYISNEIFKCSLFCDKAITYSNGRARDDMSSAVLARKRLQSVCPSNKNVLLPIYHENVTMFLVTVMHPKYRSFENNFHDEHGLCDRNNKTLWEFSRVQLESHYDAVHSILYPSVTMEHGRSNTSKSLYMKVKFNNLHVDDTDTRLVLQFLYVVDIFLVTCTYNSEGSWTTLKNAYFSSMKTKHVWLIPKYSFLKENEILLNILTDPSQMKSITVDFIKLEHHASQSINSETLFSSYDTKIEVFKDQFNEKQFVREPMSVRNVDTDTLFNHVSEIVISHRLPWADVYSPIVKLSRTGEMNILPIAPHGLTEIPYGTSIVFGQNDPSKNNLPSAPISRIDITPAALQLFVTFKDHGTTNILIKSTWKDTKAIFKDIVNTRNPLKYPFATIMTTWNYDGNADVDHVSSNGNTVHHIVKGWDKLYGTSFTFFRQCISRHNTQSPDLRLQIINEKDLYIFI</sequence>
<dbReference type="Proteomes" id="UP000507470">
    <property type="component" value="Unassembled WGS sequence"/>
</dbReference>
<reference evidence="2 3" key="1">
    <citation type="submission" date="2020-06" db="EMBL/GenBank/DDBJ databases">
        <authorList>
            <person name="Li R."/>
            <person name="Bekaert M."/>
        </authorList>
    </citation>
    <scope>NUCLEOTIDE SEQUENCE [LARGE SCALE GENOMIC DNA]</scope>
    <source>
        <strain evidence="3">wild</strain>
    </source>
</reference>